<protein>
    <submittedName>
        <fullName evidence="2">Uncharacterized protein</fullName>
    </submittedName>
</protein>
<keyword evidence="3" id="KW-1185">Reference proteome</keyword>
<comment type="caution">
    <text evidence="2">The sequence shown here is derived from an EMBL/GenBank/DDBJ whole genome shotgun (WGS) entry which is preliminary data.</text>
</comment>
<reference evidence="2" key="1">
    <citation type="submission" date="2023-10" db="EMBL/GenBank/DDBJ databases">
        <authorList>
            <person name="Chen Y."/>
            <person name="Shah S."/>
            <person name="Dougan E. K."/>
            <person name="Thang M."/>
            <person name="Chan C."/>
        </authorList>
    </citation>
    <scope>NUCLEOTIDE SEQUENCE [LARGE SCALE GENOMIC DNA]</scope>
</reference>
<keyword evidence="1" id="KW-0175">Coiled coil</keyword>
<feature type="non-terminal residue" evidence="2">
    <location>
        <position position="84"/>
    </location>
</feature>
<evidence type="ECO:0000313" key="3">
    <source>
        <dbReference type="Proteomes" id="UP001189429"/>
    </source>
</evidence>
<evidence type="ECO:0000256" key="1">
    <source>
        <dbReference type="SAM" id="Coils"/>
    </source>
</evidence>
<sequence>AEFKPVQDHINTLASGISNNIALIKQVDADTSARMDAFSRDVAELRAQLQGIQTRMAAMEMRAAIDTCGPIDLENEDDTMTDPY</sequence>
<feature type="non-terminal residue" evidence="2">
    <location>
        <position position="1"/>
    </location>
</feature>
<organism evidence="2 3">
    <name type="scientific">Prorocentrum cordatum</name>
    <dbReference type="NCBI Taxonomy" id="2364126"/>
    <lineage>
        <taxon>Eukaryota</taxon>
        <taxon>Sar</taxon>
        <taxon>Alveolata</taxon>
        <taxon>Dinophyceae</taxon>
        <taxon>Prorocentrales</taxon>
        <taxon>Prorocentraceae</taxon>
        <taxon>Prorocentrum</taxon>
    </lineage>
</organism>
<accession>A0ABN9RXA3</accession>
<feature type="coiled-coil region" evidence="1">
    <location>
        <begin position="35"/>
        <end position="62"/>
    </location>
</feature>
<gene>
    <name evidence="2" type="ORF">PCOR1329_LOCUS24532</name>
</gene>
<proteinExistence type="predicted"/>
<evidence type="ECO:0000313" key="2">
    <source>
        <dbReference type="EMBL" id="CAK0823997.1"/>
    </source>
</evidence>
<dbReference type="Proteomes" id="UP001189429">
    <property type="component" value="Unassembled WGS sequence"/>
</dbReference>
<dbReference type="EMBL" id="CAUYUJ010008449">
    <property type="protein sequence ID" value="CAK0823997.1"/>
    <property type="molecule type" value="Genomic_DNA"/>
</dbReference>
<name>A0ABN9RXA3_9DINO</name>